<evidence type="ECO:0000259" key="3">
    <source>
        <dbReference type="Pfam" id="PF05199"/>
    </source>
</evidence>
<dbReference type="SUPFAM" id="SSF54373">
    <property type="entry name" value="FAD-linked reductases, C-terminal domain"/>
    <property type="match status" value="1"/>
</dbReference>
<dbReference type="PANTHER" id="PTHR47190:SF2">
    <property type="entry name" value="CELLOBIOSE DEHYDROGENASE (AFU_ORTHOLOGUE AFUA_2G17620)"/>
    <property type="match status" value="1"/>
</dbReference>
<dbReference type="Pfam" id="PF00732">
    <property type="entry name" value="GMC_oxred_N"/>
    <property type="match status" value="1"/>
</dbReference>
<dbReference type="STRING" id="1076935.U4LHS2"/>
<dbReference type="SUPFAM" id="SSF51905">
    <property type="entry name" value="FAD/NAD(P)-binding domain"/>
    <property type="match status" value="1"/>
</dbReference>
<name>U4LHS2_PYROM</name>
<dbReference type="EMBL" id="HF935629">
    <property type="protein sequence ID" value="CCX31674.1"/>
    <property type="molecule type" value="Genomic_DNA"/>
</dbReference>
<feature type="domain" description="Glucose-methanol-choline oxidoreductase C-terminal" evidence="3">
    <location>
        <begin position="445"/>
        <end position="579"/>
    </location>
</feature>
<feature type="domain" description="Glucose-methanol-choline oxidoreductase N-terminal" evidence="2">
    <location>
        <begin position="70"/>
        <end position="356"/>
    </location>
</feature>
<gene>
    <name evidence="4" type="ORF">PCON_11197</name>
</gene>
<dbReference type="Gene3D" id="3.30.410.10">
    <property type="entry name" value="Cholesterol Oxidase, domain 2"/>
    <property type="match status" value="1"/>
</dbReference>
<evidence type="ECO:0000313" key="4">
    <source>
        <dbReference type="EMBL" id="CCX31674.1"/>
    </source>
</evidence>
<comment type="similarity">
    <text evidence="1">Belongs to the GMC oxidoreductase family.</text>
</comment>
<dbReference type="InterPro" id="IPR000172">
    <property type="entry name" value="GMC_OxRdtase_N"/>
</dbReference>
<protein>
    <submittedName>
        <fullName evidence="4">Similar to Cellobiose dehydrogenase acc. no. Q01738</fullName>
    </submittedName>
</protein>
<dbReference type="GO" id="GO:0050660">
    <property type="term" value="F:flavin adenine dinucleotide binding"/>
    <property type="evidence" value="ECO:0007669"/>
    <property type="project" value="InterPro"/>
</dbReference>
<dbReference type="Gene3D" id="3.50.50.60">
    <property type="entry name" value="FAD/NAD(P)-binding domain"/>
    <property type="match status" value="1"/>
</dbReference>
<dbReference type="Proteomes" id="UP000018144">
    <property type="component" value="Unassembled WGS sequence"/>
</dbReference>
<dbReference type="eggNOG" id="KOG1238">
    <property type="taxonomic scope" value="Eukaryota"/>
</dbReference>
<accession>U4LHS2</accession>
<keyword evidence="5" id="KW-1185">Reference proteome</keyword>
<evidence type="ECO:0000313" key="5">
    <source>
        <dbReference type="Proteomes" id="UP000018144"/>
    </source>
</evidence>
<sequence>MALISTSFIHCHPSWDALGLCPAQSSQFPFHLFGSMCWCPKTTPKYSSFSPELRYVNRTQKEQDYDYDYDYIVVGSGAGGLVLADRLSETGARTLLLERGPESTWKSGGRSGPSWANPLNLTRHDLPSASNSIWVSSPISRCDDYSELAACLLGGGTAINAGLFLAPPDGDWIGWPKGWGMEDMGNARERVLGRVPGWKTDTFGEGWEVLKEVMGREGWKEVDANGERNRKDRAVSRGIFMFTNGTRHGPLGSYFLSSLTRHNFHLQLNTPALRLLRSVGYSRSRINGVVTPRGTITAKKVILASGTFGTAKILLQSGIGPLPQLQTILSSSNGRYLPPKDDWILLPVGKNLMDHYNLDMTISHPKFRGYDFQAAYSDPPLQDLKLYLANRTGPLAESVPAPNVIMWLETTVGNHTMNGQFTTRISSHPNDTSLGISFFLGRGSTSRGEVEITQDGRMVVTKYPWAVTEEDKEATEKMMEEFLGVMERAKGLGVETVKPAKGQDFRSFVGEEREGRGSNHWMGTARIGEDDGRKYKGEEGDVVDPRGRVWGTENLFVADASLFPVQTTGNPTAAIIVVAERIAELVLGAEIRTHAT</sequence>
<dbReference type="InterPro" id="IPR036188">
    <property type="entry name" value="FAD/NAD-bd_sf"/>
</dbReference>
<dbReference type="InterPro" id="IPR007867">
    <property type="entry name" value="GMC_OxRtase_C"/>
</dbReference>
<evidence type="ECO:0000256" key="1">
    <source>
        <dbReference type="ARBA" id="ARBA00010790"/>
    </source>
</evidence>
<proteinExistence type="inferred from homology"/>
<dbReference type="OrthoDB" id="413885at2759"/>
<reference evidence="4 5" key="1">
    <citation type="journal article" date="2013" name="PLoS Genet.">
        <title>The genome and development-dependent transcriptomes of Pyronema confluens: a window into fungal evolution.</title>
        <authorList>
            <person name="Traeger S."/>
            <person name="Altegoer F."/>
            <person name="Freitag M."/>
            <person name="Gabaldon T."/>
            <person name="Kempken F."/>
            <person name="Kumar A."/>
            <person name="Marcet-Houben M."/>
            <person name="Poggeler S."/>
            <person name="Stajich J.E."/>
            <person name="Nowrousian M."/>
        </authorList>
    </citation>
    <scope>NUCLEOTIDE SEQUENCE [LARGE SCALE GENOMIC DNA]</scope>
    <source>
        <strain evidence="5">CBS 100304</strain>
        <tissue evidence="4">Vegetative mycelium</tissue>
    </source>
</reference>
<evidence type="ECO:0000259" key="2">
    <source>
        <dbReference type="Pfam" id="PF00732"/>
    </source>
</evidence>
<dbReference type="GO" id="GO:0016614">
    <property type="term" value="F:oxidoreductase activity, acting on CH-OH group of donors"/>
    <property type="evidence" value="ECO:0007669"/>
    <property type="project" value="InterPro"/>
</dbReference>
<dbReference type="PIRSF" id="PIRSF000137">
    <property type="entry name" value="Alcohol_oxidase"/>
    <property type="match status" value="1"/>
</dbReference>
<dbReference type="OMA" id="WATWATN"/>
<dbReference type="Pfam" id="PF05199">
    <property type="entry name" value="GMC_oxred_C"/>
    <property type="match status" value="1"/>
</dbReference>
<dbReference type="InterPro" id="IPR053208">
    <property type="entry name" value="GMC_Oxidoreductase_CD"/>
</dbReference>
<dbReference type="InterPro" id="IPR012132">
    <property type="entry name" value="GMC_OxRdtase"/>
</dbReference>
<organism evidence="4 5">
    <name type="scientific">Pyronema omphalodes (strain CBS 100304)</name>
    <name type="common">Pyronema confluens</name>
    <dbReference type="NCBI Taxonomy" id="1076935"/>
    <lineage>
        <taxon>Eukaryota</taxon>
        <taxon>Fungi</taxon>
        <taxon>Dikarya</taxon>
        <taxon>Ascomycota</taxon>
        <taxon>Pezizomycotina</taxon>
        <taxon>Pezizomycetes</taxon>
        <taxon>Pezizales</taxon>
        <taxon>Pyronemataceae</taxon>
        <taxon>Pyronema</taxon>
    </lineage>
</organism>
<dbReference type="AlphaFoldDB" id="U4LHS2"/>
<dbReference type="PANTHER" id="PTHR47190">
    <property type="entry name" value="DEHYDROGENASE, PUTATIVE-RELATED"/>
    <property type="match status" value="1"/>
</dbReference>